<evidence type="ECO:0000256" key="3">
    <source>
        <dbReference type="ARBA" id="ARBA00022723"/>
    </source>
</evidence>
<proteinExistence type="inferred from homology"/>
<dbReference type="InterPro" id="IPR023828">
    <property type="entry name" value="Peptidase_S8_Ser-AS"/>
</dbReference>
<dbReference type="PANTHER" id="PTHR43806">
    <property type="entry name" value="PEPTIDASE S8"/>
    <property type="match status" value="1"/>
</dbReference>
<feature type="active site" description="Charge relay system" evidence="6">
    <location>
        <position position="143"/>
    </location>
</feature>
<keyword evidence="2 6" id="KW-0645">Protease</keyword>
<evidence type="ECO:0000256" key="8">
    <source>
        <dbReference type="SAM" id="MobiDB-lite"/>
    </source>
</evidence>
<reference evidence="10 11" key="1">
    <citation type="submission" date="2010-07" db="EMBL/GenBank/DDBJ databases">
        <title>The draft genome of Paenibacillus curdlanolyticus YK9.</title>
        <authorList>
            <consortium name="US DOE Joint Genome Institute (JGI-PGF)"/>
            <person name="Lucas S."/>
            <person name="Copeland A."/>
            <person name="Lapidus A."/>
            <person name="Cheng J.-F."/>
            <person name="Bruce D."/>
            <person name="Goodwin L."/>
            <person name="Pitluck S."/>
            <person name="Land M.L."/>
            <person name="Hauser L."/>
            <person name="Chang Y.-J."/>
            <person name="Jeffries C."/>
            <person name="Anderson I.J."/>
            <person name="Johnson E."/>
            <person name="Loganathan U."/>
            <person name="Mulhopadhyay B."/>
            <person name="Kyrpides N."/>
            <person name="Woyke T.J."/>
        </authorList>
    </citation>
    <scope>NUCLEOTIDE SEQUENCE [LARGE SCALE GENOMIC DNA]</scope>
    <source>
        <strain evidence="10 11">YK9</strain>
    </source>
</reference>
<dbReference type="GO" id="GO:0006508">
    <property type="term" value="P:proteolysis"/>
    <property type="evidence" value="ECO:0007669"/>
    <property type="project" value="UniProtKB-KW"/>
</dbReference>
<dbReference type="EMBL" id="AEDD01000009">
    <property type="protein sequence ID" value="EFM09849.1"/>
    <property type="molecule type" value="Genomic_DNA"/>
</dbReference>
<feature type="active site" description="Charge relay system" evidence="6">
    <location>
        <position position="172"/>
    </location>
</feature>
<sequence length="433" mass="46407">MTKFRLEQLFGRSVRTSATKYTTRHLIGLRGEKSYARFIRYMNSKGIKPIKTIRRNRIICCYLDARYLNSQVRIASRAAGIKYIERDAKVHAHVLPAAKPRNRGRKNNESVCPEHATWNICRVQAPDAWTRTEGENIRVGIIDTGIAKHSNLSIAGGVNTTGGSSYYDDNGHGTHVAGIVAATGDNGMQPGVAPKAKLYAIKALDSDGLGYISDIIQGINWCVKNKINVINMSFGLMPGEQSTALQEAIQNAYKKGVVIVASAGNSGAESGRIDEPASFDETIAVAASTQNDEIASFSSRGEGIDITAPGALIRSTALNNGYQIMSGTSMSCPHVTGGAALLLASDSSLTPADVSSKLQAWAKTLSGYNRLAQGSGLMQLAGCGAGANIAPSAPPLVNKHANVFSRSQSVRRKAKRTRAQTRTRTRQASTKRK</sequence>
<dbReference type="InterPro" id="IPR015500">
    <property type="entry name" value="Peptidase_S8_subtilisin-rel"/>
</dbReference>
<feature type="region of interest" description="Disordered" evidence="8">
    <location>
        <begin position="406"/>
        <end position="433"/>
    </location>
</feature>
<gene>
    <name evidence="10" type="ORF">PaecuDRAFT_3352</name>
</gene>
<comment type="similarity">
    <text evidence="1 6 7">Belongs to the peptidase S8 family.</text>
</comment>
<evidence type="ECO:0000256" key="4">
    <source>
        <dbReference type="ARBA" id="ARBA00022801"/>
    </source>
</evidence>
<dbReference type="InterPro" id="IPR050131">
    <property type="entry name" value="Peptidase_S8_subtilisin-like"/>
</dbReference>
<dbReference type="PROSITE" id="PS00138">
    <property type="entry name" value="SUBTILASE_SER"/>
    <property type="match status" value="1"/>
</dbReference>
<dbReference type="GO" id="GO:0004252">
    <property type="term" value="F:serine-type endopeptidase activity"/>
    <property type="evidence" value="ECO:0007669"/>
    <property type="project" value="UniProtKB-UniRule"/>
</dbReference>
<evidence type="ECO:0000313" key="10">
    <source>
        <dbReference type="EMBL" id="EFM09849.1"/>
    </source>
</evidence>
<dbReference type="GO" id="GO:0046872">
    <property type="term" value="F:metal ion binding"/>
    <property type="evidence" value="ECO:0007669"/>
    <property type="project" value="UniProtKB-KW"/>
</dbReference>
<dbReference type="RefSeq" id="WP_006039340.1">
    <property type="nucleotide sequence ID" value="NZ_AEDD01000009.1"/>
</dbReference>
<dbReference type="Gene3D" id="3.40.50.200">
    <property type="entry name" value="Peptidase S8/S53 domain"/>
    <property type="match status" value="1"/>
</dbReference>
<dbReference type="AlphaFoldDB" id="E0ICG3"/>
<dbReference type="SUPFAM" id="SSF52743">
    <property type="entry name" value="Subtilisin-like"/>
    <property type="match status" value="1"/>
</dbReference>
<dbReference type="Proteomes" id="UP000005387">
    <property type="component" value="Unassembled WGS sequence"/>
</dbReference>
<evidence type="ECO:0000256" key="5">
    <source>
        <dbReference type="ARBA" id="ARBA00022825"/>
    </source>
</evidence>
<accession>E0ICG3</accession>
<keyword evidence="5 6" id="KW-0720">Serine protease</keyword>
<feature type="active site" description="Charge relay system" evidence="6">
    <location>
        <position position="329"/>
    </location>
</feature>
<evidence type="ECO:0000256" key="1">
    <source>
        <dbReference type="ARBA" id="ARBA00011073"/>
    </source>
</evidence>
<dbReference type="PROSITE" id="PS00136">
    <property type="entry name" value="SUBTILASE_ASP"/>
    <property type="match status" value="1"/>
</dbReference>
<evidence type="ECO:0000313" key="11">
    <source>
        <dbReference type="Proteomes" id="UP000005387"/>
    </source>
</evidence>
<feature type="domain" description="Peptidase S8/S53" evidence="9">
    <location>
        <begin position="134"/>
        <end position="367"/>
    </location>
</feature>
<dbReference type="STRING" id="717606.PaecuDRAFT_3352"/>
<feature type="compositionally biased region" description="Basic residues" evidence="8">
    <location>
        <begin position="409"/>
        <end position="433"/>
    </location>
</feature>
<dbReference type="PROSITE" id="PS51892">
    <property type="entry name" value="SUBTILASE"/>
    <property type="match status" value="1"/>
</dbReference>
<evidence type="ECO:0000256" key="2">
    <source>
        <dbReference type="ARBA" id="ARBA00022670"/>
    </source>
</evidence>
<organism evidence="10 11">
    <name type="scientific">Paenibacillus curdlanolyticus YK9</name>
    <dbReference type="NCBI Taxonomy" id="717606"/>
    <lineage>
        <taxon>Bacteria</taxon>
        <taxon>Bacillati</taxon>
        <taxon>Bacillota</taxon>
        <taxon>Bacilli</taxon>
        <taxon>Bacillales</taxon>
        <taxon>Paenibacillaceae</taxon>
        <taxon>Paenibacillus</taxon>
    </lineage>
</organism>
<dbReference type="PANTHER" id="PTHR43806:SF11">
    <property type="entry name" value="CEREVISIN-RELATED"/>
    <property type="match status" value="1"/>
</dbReference>
<dbReference type="InterPro" id="IPR023827">
    <property type="entry name" value="Peptidase_S8_Asp-AS"/>
</dbReference>
<dbReference type="PROSITE" id="PS00137">
    <property type="entry name" value="SUBTILASE_HIS"/>
    <property type="match status" value="1"/>
</dbReference>
<keyword evidence="3" id="KW-0479">Metal-binding</keyword>
<dbReference type="eggNOG" id="COG1404">
    <property type="taxonomic scope" value="Bacteria"/>
</dbReference>
<dbReference type="InterPro" id="IPR000209">
    <property type="entry name" value="Peptidase_S8/S53_dom"/>
</dbReference>
<dbReference type="PRINTS" id="PR00723">
    <property type="entry name" value="SUBTILISIN"/>
</dbReference>
<evidence type="ECO:0000256" key="7">
    <source>
        <dbReference type="RuleBase" id="RU003355"/>
    </source>
</evidence>
<keyword evidence="11" id="KW-1185">Reference proteome</keyword>
<dbReference type="CDD" id="cd07477">
    <property type="entry name" value="Peptidases_S8_Subtilisin_subset"/>
    <property type="match status" value="1"/>
</dbReference>
<protein>
    <submittedName>
        <fullName evidence="10">Peptidase S8 and S53 subtilisin kexin sedolisin</fullName>
    </submittedName>
</protein>
<dbReference type="InterPro" id="IPR022398">
    <property type="entry name" value="Peptidase_S8_His-AS"/>
</dbReference>
<dbReference type="InterPro" id="IPR036852">
    <property type="entry name" value="Peptidase_S8/S53_dom_sf"/>
</dbReference>
<keyword evidence="4 6" id="KW-0378">Hydrolase</keyword>
<evidence type="ECO:0000256" key="6">
    <source>
        <dbReference type="PROSITE-ProRule" id="PRU01240"/>
    </source>
</evidence>
<evidence type="ECO:0000259" key="9">
    <source>
        <dbReference type="Pfam" id="PF00082"/>
    </source>
</evidence>
<dbReference type="OrthoDB" id="9798386at2"/>
<dbReference type="Pfam" id="PF00082">
    <property type="entry name" value="Peptidase_S8"/>
    <property type="match status" value="1"/>
</dbReference>
<name>E0ICG3_9BACL</name>
<dbReference type="InterPro" id="IPR034202">
    <property type="entry name" value="Subtilisin_Carlsberg-like"/>
</dbReference>